<evidence type="ECO:0000256" key="2">
    <source>
        <dbReference type="ARBA" id="ARBA00022763"/>
    </source>
</evidence>
<gene>
    <name evidence="7" type="ORF">HK103_001169</name>
</gene>
<dbReference type="Pfam" id="PF00498">
    <property type="entry name" value="FHA"/>
    <property type="match status" value="1"/>
</dbReference>
<dbReference type="SMART" id="SM00240">
    <property type="entry name" value="FHA"/>
    <property type="match status" value="1"/>
</dbReference>
<dbReference type="GO" id="GO:0030870">
    <property type="term" value="C:Mre11 complex"/>
    <property type="evidence" value="ECO:0007669"/>
    <property type="project" value="InterPro"/>
</dbReference>
<evidence type="ECO:0000259" key="6">
    <source>
        <dbReference type="PROSITE" id="PS50006"/>
    </source>
</evidence>
<comment type="caution">
    <text evidence="7">The sequence shown here is derived from an EMBL/GenBank/DDBJ whole genome shotgun (WGS) entry which is preliminary data.</text>
</comment>
<reference evidence="7" key="1">
    <citation type="submission" date="2020-05" db="EMBL/GenBank/DDBJ databases">
        <title>Phylogenomic resolution of chytrid fungi.</title>
        <authorList>
            <person name="Stajich J.E."/>
            <person name="Amses K."/>
            <person name="Simmons R."/>
            <person name="Seto K."/>
            <person name="Myers J."/>
            <person name="Bonds A."/>
            <person name="Quandt C.A."/>
            <person name="Barry K."/>
            <person name="Liu P."/>
            <person name="Grigoriev I."/>
            <person name="Longcore J.E."/>
            <person name="James T.Y."/>
        </authorList>
    </citation>
    <scope>NUCLEOTIDE SEQUENCE</scope>
    <source>
        <strain evidence="7">PLAUS21</strain>
    </source>
</reference>
<dbReference type="SUPFAM" id="SSF49879">
    <property type="entry name" value="SMAD/FHA domain"/>
    <property type="match status" value="1"/>
</dbReference>
<sequence>MWILKGEAMSYNLPQGQTILGRKDCPISINDKSLSRKHCEFHADIDELRITDLKSKYGLQVNGQKTESAVLKNMDKVVIGGYGLAFKVIHNKLSICFSQIPSKEKQELTAIATQKLNTGGKSVLNAKPTPYDDNEYVVVPEGDSEPYALEINDLSKAIMAVNANFVLRNMPAVQLDSISKTCTQNQFNTTNISDPESLGLNQSLSPLEAVEHEGILSRTKLLLSEQLESNHRNTQGESIIQKALTQMPETATNFDDFMDDLFDLGTGNQISEENEPVFKVPGETNENSVLDLFDVPVKQEPGYTQTQIEVEETRDSLDNHTRLSNTIENSLLEPSVKFENSVNEISQSVNQSYSLNNSLHEMDHIQVKNEPIATQYEGQLPSQLDLNYTSQLDPGDLPIIPQSEAEPEMVEYILPSKRPQSQQIVLPEEEESQMELDPKVIVEFTGLVKKDYRPQTNFKRFKSKTRQITVPLKVALITSKKGFHFDD</sequence>
<keyword evidence="8" id="KW-1185">Reference proteome</keyword>
<evidence type="ECO:0000256" key="5">
    <source>
        <dbReference type="ARBA" id="ARBA00044757"/>
    </source>
</evidence>
<evidence type="ECO:0000256" key="1">
    <source>
        <dbReference type="ARBA" id="ARBA00004123"/>
    </source>
</evidence>
<proteinExistence type="inferred from homology"/>
<evidence type="ECO:0000313" key="7">
    <source>
        <dbReference type="EMBL" id="KAJ3260093.1"/>
    </source>
</evidence>
<evidence type="ECO:0000256" key="4">
    <source>
        <dbReference type="ARBA" id="ARBA00023242"/>
    </source>
</evidence>
<evidence type="ECO:0000256" key="3">
    <source>
        <dbReference type="ARBA" id="ARBA00023204"/>
    </source>
</evidence>
<dbReference type="AlphaFoldDB" id="A0AAD5Y5K1"/>
<dbReference type="EMBL" id="JADGKB010000013">
    <property type="protein sequence ID" value="KAJ3260093.1"/>
    <property type="molecule type" value="Genomic_DNA"/>
</dbReference>
<keyword evidence="4" id="KW-0539">Nucleus</keyword>
<dbReference type="PANTHER" id="PTHR12162">
    <property type="entry name" value="NIBRIN-RELATED"/>
    <property type="match status" value="1"/>
</dbReference>
<dbReference type="GO" id="GO:0003684">
    <property type="term" value="F:damaged DNA binding"/>
    <property type="evidence" value="ECO:0007669"/>
    <property type="project" value="TreeGrafter"/>
</dbReference>
<keyword evidence="2" id="KW-0227">DNA damage</keyword>
<dbReference type="InterPro" id="IPR040227">
    <property type="entry name" value="Nibrin-rel"/>
</dbReference>
<accession>A0AAD5Y5K1</accession>
<organism evidence="7 8">
    <name type="scientific">Boothiomyces macroporosus</name>
    <dbReference type="NCBI Taxonomy" id="261099"/>
    <lineage>
        <taxon>Eukaryota</taxon>
        <taxon>Fungi</taxon>
        <taxon>Fungi incertae sedis</taxon>
        <taxon>Chytridiomycota</taxon>
        <taxon>Chytridiomycota incertae sedis</taxon>
        <taxon>Chytridiomycetes</taxon>
        <taxon>Rhizophydiales</taxon>
        <taxon>Terramycetaceae</taxon>
        <taxon>Boothiomyces</taxon>
    </lineage>
</organism>
<dbReference type="PROSITE" id="PS50006">
    <property type="entry name" value="FHA_DOMAIN"/>
    <property type="match status" value="1"/>
</dbReference>
<protein>
    <recommendedName>
        <fullName evidence="6">FHA domain-containing protein</fullName>
    </recommendedName>
</protein>
<dbReference type="PANTHER" id="PTHR12162:SF0">
    <property type="entry name" value="NIBRIN"/>
    <property type="match status" value="1"/>
</dbReference>
<dbReference type="Gene3D" id="2.60.200.20">
    <property type="match status" value="1"/>
</dbReference>
<name>A0AAD5Y5K1_9FUNG</name>
<dbReference type="InterPro" id="IPR008984">
    <property type="entry name" value="SMAD_FHA_dom_sf"/>
</dbReference>
<comment type="subcellular location">
    <subcellularLocation>
        <location evidence="1">Nucleus</location>
    </subcellularLocation>
</comment>
<keyword evidence="3" id="KW-0234">DNA repair</keyword>
<evidence type="ECO:0000313" key="8">
    <source>
        <dbReference type="Proteomes" id="UP001210925"/>
    </source>
</evidence>
<comment type="similarity">
    <text evidence="5">Belongs to the Nibrin family.</text>
</comment>
<feature type="domain" description="FHA" evidence="6">
    <location>
        <begin position="18"/>
        <end position="66"/>
    </location>
</feature>
<dbReference type="GO" id="GO:0000724">
    <property type="term" value="P:double-strand break repair via homologous recombination"/>
    <property type="evidence" value="ECO:0007669"/>
    <property type="project" value="TreeGrafter"/>
</dbReference>
<dbReference type="CDD" id="cd22667">
    <property type="entry name" value="FHA_NBN"/>
    <property type="match status" value="1"/>
</dbReference>
<dbReference type="InterPro" id="IPR000253">
    <property type="entry name" value="FHA_dom"/>
</dbReference>
<dbReference type="GO" id="GO:0007095">
    <property type="term" value="P:mitotic G2 DNA damage checkpoint signaling"/>
    <property type="evidence" value="ECO:0007669"/>
    <property type="project" value="InterPro"/>
</dbReference>
<dbReference type="Proteomes" id="UP001210925">
    <property type="component" value="Unassembled WGS sequence"/>
</dbReference>